<accession>X1E6M7</accession>
<evidence type="ECO:0000313" key="1">
    <source>
        <dbReference type="EMBL" id="GAH28921.1"/>
    </source>
</evidence>
<gene>
    <name evidence="1" type="ORF">S03H2_00848</name>
</gene>
<reference evidence="1" key="1">
    <citation type="journal article" date="2014" name="Front. Microbiol.">
        <title>High frequency of phylogenetically diverse reductive dehalogenase-homologous genes in deep subseafloor sedimentary metagenomes.</title>
        <authorList>
            <person name="Kawai M."/>
            <person name="Futagami T."/>
            <person name="Toyoda A."/>
            <person name="Takaki Y."/>
            <person name="Nishi S."/>
            <person name="Hori S."/>
            <person name="Arai W."/>
            <person name="Tsubouchi T."/>
            <person name="Morono Y."/>
            <person name="Uchiyama I."/>
            <person name="Ito T."/>
            <person name="Fujiyama A."/>
            <person name="Inagaki F."/>
            <person name="Takami H."/>
        </authorList>
    </citation>
    <scope>NUCLEOTIDE SEQUENCE</scope>
    <source>
        <strain evidence="1">Expedition CK06-06</strain>
    </source>
</reference>
<organism evidence="1">
    <name type="scientific">marine sediment metagenome</name>
    <dbReference type="NCBI Taxonomy" id="412755"/>
    <lineage>
        <taxon>unclassified sequences</taxon>
        <taxon>metagenomes</taxon>
        <taxon>ecological metagenomes</taxon>
    </lineage>
</organism>
<comment type="caution">
    <text evidence="1">The sequence shown here is derived from an EMBL/GenBank/DDBJ whole genome shotgun (WGS) entry which is preliminary data.</text>
</comment>
<protein>
    <submittedName>
        <fullName evidence="1">Uncharacterized protein</fullName>
    </submittedName>
</protein>
<sequence>MGKQQLVEVPQEVSESLVLLEGFRDLVGERYGYVLGRKIKAKQMNEETAEERKAVSDIRKTISESIPDWIENANVKEYNAQKKALKDADDERKKVQAPFRKEIDPLAKAVKYMDSTAIPDALKELGAEPTPRFSLSDYVKEAIAAQ</sequence>
<proteinExistence type="predicted"/>
<dbReference type="AlphaFoldDB" id="X1E6M7"/>
<dbReference type="EMBL" id="BARU01000208">
    <property type="protein sequence ID" value="GAH28921.1"/>
    <property type="molecule type" value="Genomic_DNA"/>
</dbReference>
<name>X1E6M7_9ZZZZ</name>